<dbReference type="AlphaFoldDB" id="A0A1W2ENR1"/>
<name>A0A1W2ENR1_9RHOB</name>
<proteinExistence type="predicted"/>
<accession>A0A1W2ENR1</accession>
<organism evidence="1 2">
    <name type="scientific">Primorskyibacter flagellatus</name>
    <dbReference type="NCBI Taxonomy" id="1387277"/>
    <lineage>
        <taxon>Bacteria</taxon>
        <taxon>Pseudomonadati</taxon>
        <taxon>Pseudomonadota</taxon>
        <taxon>Alphaproteobacteria</taxon>
        <taxon>Rhodobacterales</taxon>
        <taxon>Roseobacteraceae</taxon>
        <taxon>Primorskyibacter</taxon>
    </lineage>
</organism>
<evidence type="ECO:0000313" key="2">
    <source>
        <dbReference type="Proteomes" id="UP000192330"/>
    </source>
</evidence>
<protein>
    <submittedName>
        <fullName evidence="1">Uncharacterized protein</fullName>
    </submittedName>
</protein>
<sequence>MMNDLIDPDVLKARGGVARAMWHTMHGNPEGETPEARKAAWMNEREDAMKLAARVLRRLEREGFTVTKTES</sequence>
<dbReference type="EMBL" id="FWYD01000033">
    <property type="protein sequence ID" value="SMD10768.1"/>
    <property type="molecule type" value="Genomic_DNA"/>
</dbReference>
<gene>
    <name evidence="1" type="ORF">SAMN06295998_13319</name>
</gene>
<evidence type="ECO:0000313" key="1">
    <source>
        <dbReference type="EMBL" id="SMD10768.1"/>
    </source>
</evidence>
<keyword evidence="2" id="KW-1185">Reference proteome</keyword>
<dbReference type="Proteomes" id="UP000192330">
    <property type="component" value="Unassembled WGS sequence"/>
</dbReference>
<reference evidence="1 2" key="1">
    <citation type="submission" date="2017-04" db="EMBL/GenBank/DDBJ databases">
        <authorList>
            <person name="Afonso C.L."/>
            <person name="Miller P.J."/>
            <person name="Scott M.A."/>
            <person name="Spackman E."/>
            <person name="Goraichik I."/>
            <person name="Dimitrov K.M."/>
            <person name="Suarez D.L."/>
            <person name="Swayne D.E."/>
        </authorList>
    </citation>
    <scope>NUCLEOTIDE SEQUENCE [LARGE SCALE GENOMIC DNA]</scope>
    <source>
        <strain evidence="1 2">CGMCC 1.12644</strain>
    </source>
</reference>